<name>A0ABR8T176_9BACL</name>
<dbReference type="InterPro" id="IPR011006">
    <property type="entry name" value="CheY-like_superfamily"/>
</dbReference>
<dbReference type="InterPro" id="IPR018060">
    <property type="entry name" value="HTH_AraC"/>
</dbReference>
<keyword evidence="2" id="KW-0238">DNA-binding</keyword>
<dbReference type="PROSITE" id="PS01124">
    <property type="entry name" value="HTH_ARAC_FAMILY_2"/>
    <property type="match status" value="1"/>
</dbReference>
<dbReference type="SUPFAM" id="SSF46689">
    <property type="entry name" value="Homeodomain-like"/>
    <property type="match status" value="2"/>
</dbReference>
<dbReference type="RefSeq" id="WP_191801645.1">
    <property type="nucleotide sequence ID" value="NZ_JACSQL010000007.1"/>
</dbReference>
<evidence type="ECO:0000259" key="6">
    <source>
        <dbReference type="PROSITE" id="PS50110"/>
    </source>
</evidence>
<feature type="domain" description="HTH araC/xylS-type" evidence="5">
    <location>
        <begin position="146"/>
        <end position="244"/>
    </location>
</feature>
<gene>
    <name evidence="7" type="ORF">H9647_15710</name>
</gene>
<dbReference type="InterPro" id="IPR009057">
    <property type="entry name" value="Homeodomain-like_sf"/>
</dbReference>
<dbReference type="Gene3D" id="1.10.10.60">
    <property type="entry name" value="Homeodomain-like"/>
    <property type="match status" value="2"/>
</dbReference>
<keyword evidence="4" id="KW-0597">Phosphoprotein</keyword>
<feature type="modified residue" description="4-aspartylphosphate" evidence="4">
    <location>
        <position position="55"/>
    </location>
</feature>
<dbReference type="PROSITE" id="PS50110">
    <property type="entry name" value="RESPONSE_REGULATORY"/>
    <property type="match status" value="1"/>
</dbReference>
<keyword evidence="8" id="KW-1185">Reference proteome</keyword>
<evidence type="ECO:0000256" key="3">
    <source>
        <dbReference type="ARBA" id="ARBA00023163"/>
    </source>
</evidence>
<sequence>MFKILFVDLHHHWDANRQDTFDWSNLGFTIEDYTNEPDSALSLLKSKCYSLLMIDIVKCPEQGITLCKHVRTISPVPIILISDSTDFQLARKAMQYQVSDYLPAPVSSEDMTTCLQLMNRKLDVLKTENEGANYDIADDSEESVIDKVKEYVTESLGQNITLKEISSSLHFNYSYLGQKFKYHENMTFNAYLLQQRMEKAKLLLEKTEMKVYEIANEVGYYEMDWFYKKFKLYTGVSANEYRKMKMVTA</sequence>
<dbReference type="Pfam" id="PF00072">
    <property type="entry name" value="Response_reg"/>
    <property type="match status" value="1"/>
</dbReference>
<organism evidence="7 8">
    <name type="scientific">Paenibacillus gallinarum</name>
    <dbReference type="NCBI Taxonomy" id="2762232"/>
    <lineage>
        <taxon>Bacteria</taxon>
        <taxon>Bacillati</taxon>
        <taxon>Bacillota</taxon>
        <taxon>Bacilli</taxon>
        <taxon>Bacillales</taxon>
        <taxon>Paenibacillaceae</taxon>
        <taxon>Paenibacillus</taxon>
    </lineage>
</organism>
<dbReference type="SUPFAM" id="SSF52172">
    <property type="entry name" value="CheY-like"/>
    <property type="match status" value="1"/>
</dbReference>
<dbReference type="Proteomes" id="UP000608071">
    <property type="component" value="Unassembled WGS sequence"/>
</dbReference>
<accession>A0ABR8T176</accession>
<evidence type="ECO:0000256" key="4">
    <source>
        <dbReference type="PROSITE-ProRule" id="PRU00169"/>
    </source>
</evidence>
<comment type="caution">
    <text evidence="7">The sequence shown here is derived from an EMBL/GenBank/DDBJ whole genome shotgun (WGS) entry which is preliminary data.</text>
</comment>
<dbReference type="SMART" id="SM00342">
    <property type="entry name" value="HTH_ARAC"/>
    <property type="match status" value="1"/>
</dbReference>
<dbReference type="InterPro" id="IPR018062">
    <property type="entry name" value="HTH_AraC-typ_CS"/>
</dbReference>
<proteinExistence type="predicted"/>
<keyword evidence="1" id="KW-0805">Transcription regulation</keyword>
<evidence type="ECO:0000256" key="1">
    <source>
        <dbReference type="ARBA" id="ARBA00023015"/>
    </source>
</evidence>
<evidence type="ECO:0000259" key="5">
    <source>
        <dbReference type="PROSITE" id="PS01124"/>
    </source>
</evidence>
<feature type="domain" description="Response regulatory" evidence="6">
    <location>
        <begin position="3"/>
        <end position="119"/>
    </location>
</feature>
<dbReference type="InterPro" id="IPR001789">
    <property type="entry name" value="Sig_transdc_resp-reg_receiver"/>
</dbReference>
<dbReference type="SMART" id="SM00448">
    <property type="entry name" value="REC"/>
    <property type="match status" value="1"/>
</dbReference>
<keyword evidence="3" id="KW-0804">Transcription</keyword>
<dbReference type="PANTHER" id="PTHR43280:SF28">
    <property type="entry name" value="HTH-TYPE TRANSCRIPTIONAL ACTIVATOR RHAS"/>
    <property type="match status" value="1"/>
</dbReference>
<evidence type="ECO:0000256" key="2">
    <source>
        <dbReference type="ARBA" id="ARBA00023125"/>
    </source>
</evidence>
<evidence type="ECO:0000313" key="8">
    <source>
        <dbReference type="Proteomes" id="UP000608071"/>
    </source>
</evidence>
<dbReference type="Pfam" id="PF12833">
    <property type="entry name" value="HTH_18"/>
    <property type="match status" value="1"/>
</dbReference>
<reference evidence="7 8" key="1">
    <citation type="submission" date="2020-08" db="EMBL/GenBank/DDBJ databases">
        <title>A Genomic Blueprint of the Chicken Gut Microbiome.</title>
        <authorList>
            <person name="Gilroy R."/>
            <person name="Ravi A."/>
            <person name="Getino M."/>
            <person name="Pursley I."/>
            <person name="Horton D.L."/>
            <person name="Alikhan N.-F."/>
            <person name="Baker D."/>
            <person name="Gharbi K."/>
            <person name="Hall N."/>
            <person name="Watson M."/>
            <person name="Adriaenssens E.M."/>
            <person name="Foster-Nyarko E."/>
            <person name="Jarju S."/>
            <person name="Secka A."/>
            <person name="Antonio M."/>
            <person name="Oren A."/>
            <person name="Chaudhuri R."/>
            <person name="La Ragione R.M."/>
            <person name="Hildebrand F."/>
            <person name="Pallen M.J."/>
        </authorList>
    </citation>
    <scope>NUCLEOTIDE SEQUENCE [LARGE SCALE GENOMIC DNA]</scope>
    <source>
        <strain evidence="7 8">Sa2BVA9</strain>
    </source>
</reference>
<protein>
    <submittedName>
        <fullName evidence="7">Helix-turn-helix domain-containing protein</fullName>
    </submittedName>
</protein>
<dbReference type="EMBL" id="JACSQL010000007">
    <property type="protein sequence ID" value="MBD7969512.1"/>
    <property type="molecule type" value="Genomic_DNA"/>
</dbReference>
<dbReference type="PANTHER" id="PTHR43280">
    <property type="entry name" value="ARAC-FAMILY TRANSCRIPTIONAL REGULATOR"/>
    <property type="match status" value="1"/>
</dbReference>
<dbReference type="Gene3D" id="3.40.50.2300">
    <property type="match status" value="1"/>
</dbReference>
<evidence type="ECO:0000313" key="7">
    <source>
        <dbReference type="EMBL" id="MBD7969512.1"/>
    </source>
</evidence>
<dbReference type="PROSITE" id="PS00041">
    <property type="entry name" value="HTH_ARAC_FAMILY_1"/>
    <property type="match status" value="1"/>
</dbReference>